<feature type="binding site" evidence="10">
    <location>
        <position position="118"/>
    </location>
    <ligand>
        <name>Mn(2+)</name>
        <dbReference type="ChEBI" id="CHEBI:29035"/>
    </ligand>
</feature>
<name>A0A0K1R944_9CORY</name>
<dbReference type="NCBIfam" id="NF002995">
    <property type="entry name" value="PRK03759.1"/>
    <property type="match status" value="1"/>
</dbReference>
<keyword evidence="5 10" id="KW-0479">Metal-binding</keyword>
<dbReference type="GO" id="GO:0050992">
    <property type="term" value="P:dimethylallyl diphosphate biosynthetic process"/>
    <property type="evidence" value="ECO:0007669"/>
    <property type="project" value="UniProtKB-UniRule"/>
</dbReference>
<feature type="active site" evidence="10 11">
    <location>
        <position position="118"/>
    </location>
</feature>
<dbReference type="EC" id="5.3.3.2" evidence="3 10"/>
<sequence length="181" mass="19919">MREEVILLNNDGSPIGTADKAVIHTGDTPLHLAFSCWLFNEDGQLLLTRRALGKKTWPGVWTNSFCGHPAPGETPEEAVYRRAAFELGLQREAFASLELVLPNFQYRAVDASGVVENEICPVFVARLTADAQIQPNPDEVCESAWITPGGLSAAIEAAPFVFSPWLIEEASHEPLRAHLRR</sequence>
<feature type="binding site" evidence="10">
    <location>
        <position position="86"/>
    </location>
    <ligand>
        <name>Mg(2+)</name>
        <dbReference type="ChEBI" id="CHEBI:18420"/>
    </ligand>
</feature>
<feature type="domain" description="Nudix hydrolase" evidence="12">
    <location>
        <begin position="29"/>
        <end position="168"/>
    </location>
</feature>
<comment type="similarity">
    <text evidence="2 10">Belongs to the IPP isomerase type 1 family.</text>
</comment>
<dbReference type="CDD" id="cd02885">
    <property type="entry name" value="NUDIX_IPP_Isomerase"/>
    <property type="match status" value="1"/>
</dbReference>
<evidence type="ECO:0000256" key="9">
    <source>
        <dbReference type="ARBA" id="ARBA00023235"/>
    </source>
</evidence>
<evidence type="ECO:0000256" key="5">
    <source>
        <dbReference type="ARBA" id="ARBA00022723"/>
    </source>
</evidence>
<dbReference type="NCBIfam" id="TIGR02150">
    <property type="entry name" value="IPP_isom_1"/>
    <property type="match status" value="1"/>
</dbReference>
<comment type="pathway">
    <text evidence="1 10">Isoprenoid biosynthesis; dimethylallyl diphosphate biosynthesis; dimethylallyl diphosphate from isopentenyl diphosphate: step 1/1.</text>
</comment>
<evidence type="ECO:0000313" key="14">
    <source>
        <dbReference type="Proteomes" id="UP000060016"/>
    </source>
</evidence>
<dbReference type="Proteomes" id="UP000060016">
    <property type="component" value="Chromosome"/>
</dbReference>
<reference evidence="13 14" key="1">
    <citation type="submission" date="2015-08" db="EMBL/GenBank/DDBJ databases">
        <authorList>
            <person name="Babu N.S."/>
            <person name="Beckwith C.J."/>
            <person name="Beseler K.G."/>
            <person name="Brison A."/>
            <person name="Carone J.V."/>
            <person name="Caskin T.P."/>
            <person name="Diamond M."/>
            <person name="Durham M.E."/>
            <person name="Foxe J.M."/>
            <person name="Go M."/>
            <person name="Henderson B.A."/>
            <person name="Jones I.B."/>
            <person name="McGettigan J.A."/>
            <person name="Micheletti S.J."/>
            <person name="Nasrallah M.E."/>
            <person name="Ortiz D."/>
            <person name="Piller C.R."/>
            <person name="Privatt S.R."/>
            <person name="Schneider S.L."/>
            <person name="Sharp S."/>
            <person name="Smith T.C."/>
            <person name="Stanton J.D."/>
            <person name="Ullery H.E."/>
            <person name="Wilson R.J."/>
            <person name="Serrano M.G."/>
            <person name="Buck G."/>
            <person name="Lee V."/>
            <person name="Wang Y."/>
            <person name="Carvalho R."/>
            <person name="Voegtly L."/>
            <person name="Shi R."/>
            <person name="Duckworth R."/>
            <person name="Johnson A."/>
            <person name="Loviza R."/>
            <person name="Walstead R."/>
            <person name="Shah Z."/>
            <person name="Kiflezghi M."/>
            <person name="Wade K."/>
            <person name="Ball S.L."/>
            <person name="Bradley K.W."/>
            <person name="Asai D.J."/>
            <person name="Bowman C.A."/>
            <person name="Russell D.A."/>
            <person name="Pope W.H."/>
            <person name="Jacobs-Sera D."/>
            <person name="Hendrix R.W."/>
            <person name="Hatfull G.F."/>
        </authorList>
    </citation>
    <scope>NUCLEOTIDE SEQUENCE [LARGE SCALE GENOMIC DNA]</scope>
    <source>
        <strain evidence="13 14">PUDD_83A45</strain>
    </source>
</reference>
<feature type="binding site" evidence="10">
    <location>
        <position position="116"/>
    </location>
    <ligand>
        <name>Mn(2+)</name>
        <dbReference type="ChEBI" id="CHEBI:29035"/>
    </ligand>
</feature>
<evidence type="ECO:0000256" key="2">
    <source>
        <dbReference type="ARBA" id="ARBA00007579"/>
    </source>
</evidence>
<comment type="cofactor">
    <cofactor evidence="10">
        <name>Mg(2+)</name>
        <dbReference type="ChEBI" id="CHEBI:18420"/>
    </cofactor>
    <text evidence="10">Binds 1 Mg(2+) ion per subunit. The magnesium ion binds only when substrate is bound.</text>
</comment>
<evidence type="ECO:0000256" key="6">
    <source>
        <dbReference type="ARBA" id="ARBA00022842"/>
    </source>
</evidence>
<dbReference type="AlphaFoldDB" id="A0A0K1R944"/>
<evidence type="ECO:0000256" key="10">
    <source>
        <dbReference type="HAMAP-Rule" id="MF_00202"/>
    </source>
</evidence>
<evidence type="ECO:0000256" key="1">
    <source>
        <dbReference type="ARBA" id="ARBA00004826"/>
    </source>
</evidence>
<evidence type="ECO:0000256" key="8">
    <source>
        <dbReference type="ARBA" id="ARBA00023229"/>
    </source>
</evidence>
<protein>
    <recommendedName>
        <fullName evidence="3 10">Isopentenyl-diphosphate Delta-isomerase</fullName>
        <shortName evidence="10">IPP isomerase</shortName>
        <ecNumber evidence="3 10">5.3.3.2</ecNumber>
    </recommendedName>
    <alternativeName>
        <fullName evidence="10">IPP:DMAPP isomerase</fullName>
    </alternativeName>
    <alternativeName>
        <fullName evidence="10">Isopentenyl pyrophosphate isomerase</fullName>
    </alternativeName>
</protein>
<dbReference type="PATRIC" id="fig|156976.3.peg.115"/>
<evidence type="ECO:0000256" key="3">
    <source>
        <dbReference type="ARBA" id="ARBA00012057"/>
    </source>
</evidence>
<gene>
    <name evidence="10" type="primary">idi</name>
    <name evidence="13" type="ORF">AK829_00615</name>
</gene>
<comment type="catalytic activity">
    <reaction evidence="10">
        <text>isopentenyl diphosphate = dimethylallyl diphosphate</text>
        <dbReference type="Rhea" id="RHEA:23284"/>
        <dbReference type="ChEBI" id="CHEBI:57623"/>
        <dbReference type="ChEBI" id="CHEBI:128769"/>
        <dbReference type="EC" id="5.3.3.2"/>
    </reaction>
</comment>
<keyword evidence="6 10" id="KW-0460">Magnesium</keyword>
<evidence type="ECO:0000313" key="13">
    <source>
        <dbReference type="EMBL" id="AKV57923.1"/>
    </source>
</evidence>
<dbReference type="PANTHER" id="PTHR10885">
    <property type="entry name" value="ISOPENTENYL-DIPHOSPHATE DELTA-ISOMERASE"/>
    <property type="match status" value="1"/>
</dbReference>
<dbReference type="RefSeq" id="WP_052203350.1">
    <property type="nucleotide sequence ID" value="NZ_CP012342.1"/>
</dbReference>
<dbReference type="EMBL" id="CP012342">
    <property type="protein sequence ID" value="AKV57923.1"/>
    <property type="molecule type" value="Genomic_DNA"/>
</dbReference>
<feature type="binding site" evidence="10">
    <location>
        <position position="24"/>
    </location>
    <ligand>
        <name>Mn(2+)</name>
        <dbReference type="ChEBI" id="CHEBI:29035"/>
    </ligand>
</feature>
<dbReference type="PIRSF" id="PIRSF018427">
    <property type="entry name" value="Isopntndiph_ism"/>
    <property type="match status" value="1"/>
</dbReference>
<dbReference type="PANTHER" id="PTHR10885:SF0">
    <property type="entry name" value="ISOPENTENYL-DIPHOSPHATE DELTA-ISOMERASE"/>
    <property type="match status" value="1"/>
</dbReference>
<dbReference type="GO" id="GO:0008299">
    <property type="term" value="P:isoprenoid biosynthetic process"/>
    <property type="evidence" value="ECO:0007669"/>
    <property type="project" value="UniProtKB-UniRule"/>
</dbReference>
<feature type="binding site" evidence="10">
    <location>
        <position position="68"/>
    </location>
    <ligand>
        <name>Mn(2+)</name>
        <dbReference type="ChEBI" id="CHEBI:29035"/>
    </ligand>
</feature>
<dbReference type="FunFam" id="3.90.79.10:FF:000009">
    <property type="entry name" value="Isopentenyl-diphosphate Delta-isomerase"/>
    <property type="match status" value="1"/>
</dbReference>
<dbReference type="KEGG" id="crie:AK829_00615"/>
<evidence type="ECO:0000256" key="11">
    <source>
        <dbReference type="PIRSR" id="PIRSR018427-1"/>
    </source>
</evidence>
<dbReference type="InterPro" id="IPR015797">
    <property type="entry name" value="NUDIX_hydrolase-like_dom_sf"/>
</dbReference>
<feature type="binding site" evidence="10">
    <location>
        <position position="31"/>
    </location>
    <ligand>
        <name>Mn(2+)</name>
        <dbReference type="ChEBI" id="CHEBI:29035"/>
    </ligand>
</feature>
<comment type="cofactor">
    <cofactor evidence="10">
        <name>Mn(2+)</name>
        <dbReference type="ChEBI" id="CHEBI:29035"/>
    </cofactor>
    <text evidence="10">Binds 1 Mn(2+) ion per subunit.</text>
</comment>
<organism evidence="13 14">
    <name type="scientific">Corynebacterium riegelii</name>
    <dbReference type="NCBI Taxonomy" id="156976"/>
    <lineage>
        <taxon>Bacteria</taxon>
        <taxon>Bacillati</taxon>
        <taxon>Actinomycetota</taxon>
        <taxon>Actinomycetes</taxon>
        <taxon>Mycobacteriales</taxon>
        <taxon>Corynebacteriaceae</taxon>
        <taxon>Corynebacterium</taxon>
    </lineage>
</organism>
<keyword evidence="7 10" id="KW-0464">Manganese</keyword>
<dbReference type="InterPro" id="IPR000086">
    <property type="entry name" value="NUDIX_hydrolase_dom"/>
</dbReference>
<accession>A0A0K1R944</accession>
<dbReference type="HAMAP" id="MF_00202">
    <property type="entry name" value="Idi"/>
    <property type="match status" value="1"/>
</dbReference>
<dbReference type="InterPro" id="IPR056375">
    <property type="entry name" value="Idi_bact"/>
</dbReference>
<keyword evidence="9 10" id="KW-0413">Isomerase</keyword>
<dbReference type="UniPathway" id="UPA00059">
    <property type="reaction ID" value="UER00104"/>
</dbReference>
<keyword evidence="4 10" id="KW-0963">Cytoplasm</keyword>
<dbReference type="Gene3D" id="3.90.79.10">
    <property type="entry name" value="Nucleoside Triphosphate Pyrophosphohydrolase"/>
    <property type="match status" value="1"/>
</dbReference>
<keyword evidence="14" id="KW-1185">Reference proteome</keyword>
<comment type="function">
    <text evidence="10">Catalyzes the 1,3-allylic rearrangement of the homoallylic substrate isopentenyl (IPP) to its highly electrophilic allylic isomer, dimethylallyl diphosphate (DMAPP).</text>
</comment>
<dbReference type="InterPro" id="IPR011876">
    <property type="entry name" value="IsopentenylPP_isomerase_typ1"/>
</dbReference>
<dbReference type="SUPFAM" id="SSF55811">
    <property type="entry name" value="Nudix"/>
    <property type="match status" value="1"/>
</dbReference>
<evidence type="ECO:0000256" key="7">
    <source>
        <dbReference type="ARBA" id="ARBA00023211"/>
    </source>
</evidence>
<dbReference type="STRING" id="156976.AK829_00615"/>
<comment type="subcellular location">
    <subcellularLocation>
        <location evidence="10">Cytoplasm</location>
    </subcellularLocation>
</comment>
<dbReference type="PROSITE" id="PS51462">
    <property type="entry name" value="NUDIX"/>
    <property type="match status" value="1"/>
</dbReference>
<feature type="active site" evidence="10 11">
    <location>
        <position position="66"/>
    </location>
</feature>
<dbReference type="GO" id="GO:0046872">
    <property type="term" value="F:metal ion binding"/>
    <property type="evidence" value="ECO:0007669"/>
    <property type="project" value="UniProtKB-KW"/>
</dbReference>
<dbReference type="GO" id="GO:0005737">
    <property type="term" value="C:cytoplasm"/>
    <property type="evidence" value="ECO:0007669"/>
    <property type="project" value="UniProtKB-SubCell"/>
</dbReference>
<dbReference type="Pfam" id="PF00293">
    <property type="entry name" value="NUDIX"/>
    <property type="match status" value="1"/>
</dbReference>
<evidence type="ECO:0000256" key="4">
    <source>
        <dbReference type="ARBA" id="ARBA00022490"/>
    </source>
</evidence>
<evidence type="ECO:0000259" key="12">
    <source>
        <dbReference type="PROSITE" id="PS51462"/>
    </source>
</evidence>
<keyword evidence="8 10" id="KW-0414">Isoprene biosynthesis</keyword>
<proteinExistence type="inferred from homology"/>
<dbReference type="GO" id="GO:0004452">
    <property type="term" value="F:isopentenyl-diphosphate delta-isomerase activity"/>
    <property type="evidence" value="ECO:0007669"/>
    <property type="project" value="UniProtKB-UniRule"/>
</dbReference>